<evidence type="ECO:0000259" key="8">
    <source>
        <dbReference type="Pfam" id="PF06886"/>
    </source>
</evidence>
<sequence>MRVVLTVTFEFHGNLAFELIVFADKVTMQMGRDVVGLRIDKKSNMVNDKSNGTIRVAPKAVQEKSGKNDNEMNDNDTNARVPDDYDKKQDVLWLKSNNHQPEEKIINAEAQKSPEKKSNSPAKPASGSTVNGITDADPLEPLTPSLEDDRQNAHVNHSNGSESNDSGTENLPKSRDSPSPGSAKKLQPIAHLSSKKLQAPHCKNYNDEEDNWSLASSYPLAAICSTATSVRMRVTVPVAPRFNCGNRLERRKEFYTKLEEKHKALEKEKHDYEARTKEEEQAAIKQLRRNMMYKANPVPSFYREGPPPKVELKKLPVTRAKSPNLTRRKSCGDAVKSIPEEKVSCGRASRHSVGVYREGRASPLLKKASPITPKSKDQTNEWKLNGSNKAKIPTKQSKEKSENSRAKEQGNADIAVQS</sequence>
<dbReference type="Pfam" id="PF06886">
    <property type="entry name" value="TPX2"/>
    <property type="match status" value="1"/>
</dbReference>
<evidence type="ECO:0000256" key="1">
    <source>
        <dbReference type="ARBA" id="ARBA00004245"/>
    </source>
</evidence>
<feature type="compositionally biased region" description="Polar residues" evidence="7">
    <location>
        <begin position="153"/>
        <end position="171"/>
    </location>
</feature>
<gene>
    <name evidence="9" type="ORF">SASPL_123023</name>
</gene>
<feature type="region of interest" description="Disordered" evidence="7">
    <location>
        <begin position="341"/>
        <end position="418"/>
    </location>
</feature>
<dbReference type="GO" id="GO:0000226">
    <property type="term" value="P:microtubule cytoskeleton organization"/>
    <property type="evidence" value="ECO:0007669"/>
    <property type="project" value="InterPro"/>
</dbReference>
<evidence type="ECO:0000313" key="9">
    <source>
        <dbReference type="EMBL" id="KAG6415610.1"/>
    </source>
</evidence>
<comment type="subcellular location">
    <subcellularLocation>
        <location evidence="1">Cytoplasm</location>
        <location evidence="1">Cytoskeleton</location>
    </subcellularLocation>
</comment>
<dbReference type="InterPro" id="IPR027329">
    <property type="entry name" value="TPX2_C"/>
</dbReference>
<proteinExistence type="inferred from homology"/>
<feature type="region of interest" description="Disordered" evidence="7">
    <location>
        <begin position="45"/>
        <end position="186"/>
    </location>
</feature>
<feature type="compositionally biased region" description="Basic and acidic residues" evidence="7">
    <location>
        <begin position="100"/>
        <end position="118"/>
    </location>
</feature>
<feature type="compositionally biased region" description="Basic and acidic residues" evidence="7">
    <location>
        <begin position="396"/>
        <end position="410"/>
    </location>
</feature>
<feature type="compositionally biased region" description="Basic and acidic residues" evidence="7">
    <location>
        <begin position="81"/>
        <end position="90"/>
    </location>
</feature>
<evidence type="ECO:0000256" key="5">
    <source>
        <dbReference type="ARBA" id="ARBA00023212"/>
    </source>
</evidence>
<evidence type="ECO:0000256" key="2">
    <source>
        <dbReference type="ARBA" id="ARBA00005885"/>
    </source>
</evidence>
<keyword evidence="3" id="KW-0963">Cytoplasm</keyword>
<accession>A0A8X8XP29</accession>
<keyword evidence="4" id="KW-0493">Microtubule</keyword>
<dbReference type="Proteomes" id="UP000298416">
    <property type="component" value="Unassembled WGS sequence"/>
</dbReference>
<evidence type="ECO:0000256" key="7">
    <source>
        <dbReference type="SAM" id="MobiDB-lite"/>
    </source>
</evidence>
<feature type="domain" description="TPX2 C-terminal" evidence="8">
    <location>
        <begin position="241"/>
        <end position="310"/>
    </location>
</feature>
<keyword evidence="5" id="KW-0206">Cytoskeleton</keyword>
<keyword evidence="6" id="KW-0175">Coiled coil</keyword>
<evidence type="ECO:0000313" key="10">
    <source>
        <dbReference type="Proteomes" id="UP000298416"/>
    </source>
</evidence>
<comment type="caution">
    <text evidence="9">The sequence shown here is derived from an EMBL/GenBank/DDBJ whole genome shotgun (WGS) entry which is preliminary data.</text>
</comment>
<dbReference type="InterPro" id="IPR044806">
    <property type="entry name" value="WVD2/WDL1-4"/>
</dbReference>
<organism evidence="9">
    <name type="scientific">Salvia splendens</name>
    <name type="common">Scarlet sage</name>
    <dbReference type="NCBI Taxonomy" id="180675"/>
    <lineage>
        <taxon>Eukaryota</taxon>
        <taxon>Viridiplantae</taxon>
        <taxon>Streptophyta</taxon>
        <taxon>Embryophyta</taxon>
        <taxon>Tracheophyta</taxon>
        <taxon>Spermatophyta</taxon>
        <taxon>Magnoliopsida</taxon>
        <taxon>eudicotyledons</taxon>
        <taxon>Gunneridae</taxon>
        <taxon>Pentapetalae</taxon>
        <taxon>asterids</taxon>
        <taxon>lamiids</taxon>
        <taxon>Lamiales</taxon>
        <taxon>Lamiaceae</taxon>
        <taxon>Nepetoideae</taxon>
        <taxon>Mentheae</taxon>
        <taxon>Salviinae</taxon>
        <taxon>Salvia</taxon>
        <taxon>Salvia subgen. Calosphace</taxon>
        <taxon>core Calosphace</taxon>
    </lineage>
</organism>
<feature type="compositionally biased region" description="Basic and acidic residues" evidence="7">
    <location>
        <begin position="61"/>
        <end position="70"/>
    </location>
</feature>
<keyword evidence="10" id="KW-1185">Reference proteome</keyword>
<comment type="similarity">
    <text evidence="2">Belongs to the TPX2 family.</text>
</comment>
<dbReference type="PANTHER" id="PTHR46372:SF6">
    <property type="entry name" value="PROTEIN WVD2-LIKE 1"/>
    <property type="match status" value="1"/>
</dbReference>
<dbReference type="EMBL" id="PNBA02000008">
    <property type="protein sequence ID" value="KAG6415610.1"/>
    <property type="molecule type" value="Genomic_DNA"/>
</dbReference>
<dbReference type="PANTHER" id="PTHR46372">
    <property type="entry name" value="PROTEIN WVD2-LIKE 3"/>
    <property type="match status" value="1"/>
</dbReference>
<dbReference type="GO" id="GO:0005874">
    <property type="term" value="C:microtubule"/>
    <property type="evidence" value="ECO:0007669"/>
    <property type="project" value="UniProtKB-KW"/>
</dbReference>
<evidence type="ECO:0000256" key="3">
    <source>
        <dbReference type="ARBA" id="ARBA00022490"/>
    </source>
</evidence>
<feature type="coiled-coil region" evidence="6">
    <location>
        <begin position="248"/>
        <end position="282"/>
    </location>
</feature>
<dbReference type="GO" id="GO:0008017">
    <property type="term" value="F:microtubule binding"/>
    <property type="evidence" value="ECO:0007669"/>
    <property type="project" value="InterPro"/>
</dbReference>
<dbReference type="AlphaFoldDB" id="A0A8X8XP29"/>
<reference evidence="9" key="2">
    <citation type="submission" date="2020-08" db="EMBL/GenBank/DDBJ databases">
        <title>Plant Genome Project.</title>
        <authorList>
            <person name="Zhang R.-G."/>
        </authorList>
    </citation>
    <scope>NUCLEOTIDE SEQUENCE</scope>
    <source>
        <strain evidence="9">Huo1</strain>
        <tissue evidence="9">Leaf</tissue>
    </source>
</reference>
<evidence type="ECO:0000256" key="4">
    <source>
        <dbReference type="ARBA" id="ARBA00022701"/>
    </source>
</evidence>
<evidence type="ECO:0000256" key="6">
    <source>
        <dbReference type="SAM" id="Coils"/>
    </source>
</evidence>
<protein>
    <recommendedName>
        <fullName evidence="8">TPX2 C-terminal domain-containing protein</fullName>
    </recommendedName>
</protein>
<name>A0A8X8XP29_SALSN</name>
<reference evidence="9" key="1">
    <citation type="submission" date="2018-01" db="EMBL/GenBank/DDBJ databases">
        <authorList>
            <person name="Mao J.F."/>
        </authorList>
    </citation>
    <scope>NUCLEOTIDE SEQUENCE</scope>
    <source>
        <strain evidence="9">Huo1</strain>
        <tissue evidence="9">Leaf</tissue>
    </source>
</reference>